<comment type="similarity">
    <text evidence="1">Belongs to the glycosyl hydrolase 3 family.</text>
</comment>
<dbReference type="GO" id="GO:0031222">
    <property type="term" value="P:arabinan catabolic process"/>
    <property type="evidence" value="ECO:0007669"/>
    <property type="project" value="TreeGrafter"/>
</dbReference>
<protein>
    <submittedName>
        <fullName evidence="6">Beta-glucosidase</fullName>
    </submittedName>
</protein>
<dbReference type="InterPro" id="IPR017853">
    <property type="entry name" value="GH"/>
</dbReference>
<dbReference type="SMART" id="SM01217">
    <property type="entry name" value="Fn3_like"/>
    <property type="match status" value="1"/>
</dbReference>
<dbReference type="AlphaFoldDB" id="A0A1I1MV41"/>
<evidence type="ECO:0000256" key="1">
    <source>
        <dbReference type="ARBA" id="ARBA00005336"/>
    </source>
</evidence>
<gene>
    <name evidence="6" type="ORF">SAMN04487907_1123</name>
</gene>
<feature type="domain" description="Fibronectin type III-like" evidence="5">
    <location>
        <begin position="645"/>
        <end position="714"/>
    </location>
</feature>
<dbReference type="InterPro" id="IPR044993">
    <property type="entry name" value="BXL"/>
</dbReference>
<dbReference type="EMBL" id="FOKV01000012">
    <property type="protein sequence ID" value="SFC89271.1"/>
    <property type="molecule type" value="Genomic_DNA"/>
</dbReference>
<evidence type="ECO:0000256" key="3">
    <source>
        <dbReference type="ARBA" id="ARBA00022801"/>
    </source>
</evidence>
<evidence type="ECO:0000259" key="5">
    <source>
        <dbReference type="SMART" id="SM01217"/>
    </source>
</evidence>
<dbReference type="PANTHER" id="PTHR42721:SF3">
    <property type="entry name" value="BETA-D-XYLOSIDASE 5-RELATED"/>
    <property type="match status" value="1"/>
</dbReference>
<dbReference type="InterPro" id="IPR036881">
    <property type="entry name" value="Glyco_hydro_3_C_sf"/>
</dbReference>
<proteinExistence type="inferred from homology"/>
<evidence type="ECO:0000313" key="6">
    <source>
        <dbReference type="EMBL" id="SFC89271.1"/>
    </source>
</evidence>
<dbReference type="GO" id="GO:0008422">
    <property type="term" value="F:beta-glucosidase activity"/>
    <property type="evidence" value="ECO:0007669"/>
    <property type="project" value="UniProtKB-ARBA"/>
</dbReference>
<dbReference type="PANTHER" id="PTHR42721">
    <property type="entry name" value="SUGAR HYDROLASE-RELATED"/>
    <property type="match status" value="1"/>
</dbReference>
<organism evidence="6 7">
    <name type="scientific">Zunongwangia mangrovi</name>
    <dbReference type="NCBI Taxonomy" id="1334022"/>
    <lineage>
        <taxon>Bacteria</taxon>
        <taxon>Pseudomonadati</taxon>
        <taxon>Bacteroidota</taxon>
        <taxon>Flavobacteriia</taxon>
        <taxon>Flavobacteriales</taxon>
        <taxon>Flavobacteriaceae</taxon>
        <taxon>Zunongwangia</taxon>
    </lineage>
</organism>
<dbReference type="PRINTS" id="PR00133">
    <property type="entry name" value="GLHYDRLASE3"/>
</dbReference>
<dbReference type="Pfam" id="PF01915">
    <property type="entry name" value="Glyco_hydro_3_C"/>
    <property type="match status" value="1"/>
</dbReference>
<dbReference type="InterPro" id="IPR002772">
    <property type="entry name" value="Glyco_hydro_3_C"/>
</dbReference>
<dbReference type="SUPFAM" id="SSF51445">
    <property type="entry name" value="(Trans)glycosidases"/>
    <property type="match status" value="1"/>
</dbReference>
<keyword evidence="2 4" id="KW-0732">Signal</keyword>
<dbReference type="InterPro" id="IPR013783">
    <property type="entry name" value="Ig-like_fold"/>
</dbReference>
<dbReference type="RefSeq" id="WP_175487082.1">
    <property type="nucleotide sequence ID" value="NZ_FOKV01000012.1"/>
</dbReference>
<dbReference type="GO" id="GO:0046556">
    <property type="term" value="F:alpha-L-arabinofuranosidase activity"/>
    <property type="evidence" value="ECO:0007669"/>
    <property type="project" value="TreeGrafter"/>
</dbReference>
<reference evidence="7" key="1">
    <citation type="submission" date="2016-10" db="EMBL/GenBank/DDBJ databases">
        <authorList>
            <person name="Varghese N."/>
            <person name="Submissions S."/>
        </authorList>
    </citation>
    <scope>NUCLEOTIDE SEQUENCE [LARGE SCALE GENOMIC DNA]</scope>
    <source>
        <strain evidence="7">DSM 24499</strain>
    </source>
</reference>
<feature type="signal peptide" evidence="4">
    <location>
        <begin position="1"/>
        <end position="22"/>
    </location>
</feature>
<dbReference type="Gene3D" id="3.20.20.300">
    <property type="entry name" value="Glycoside hydrolase, family 3, N-terminal domain"/>
    <property type="match status" value="1"/>
</dbReference>
<dbReference type="InterPro" id="IPR036962">
    <property type="entry name" value="Glyco_hydro_3_N_sf"/>
</dbReference>
<dbReference type="InterPro" id="IPR026891">
    <property type="entry name" value="Fn3-like"/>
</dbReference>
<evidence type="ECO:0000256" key="2">
    <source>
        <dbReference type="ARBA" id="ARBA00022729"/>
    </source>
</evidence>
<dbReference type="Pfam" id="PF14310">
    <property type="entry name" value="Fn3-like"/>
    <property type="match status" value="1"/>
</dbReference>
<keyword evidence="7" id="KW-1185">Reference proteome</keyword>
<dbReference type="FunFam" id="2.60.40.10:FF:000495">
    <property type="entry name" value="Periplasmic beta-glucosidase"/>
    <property type="match status" value="1"/>
</dbReference>
<dbReference type="InterPro" id="IPR001764">
    <property type="entry name" value="Glyco_hydro_3_N"/>
</dbReference>
<dbReference type="Pfam" id="PF00933">
    <property type="entry name" value="Glyco_hydro_3"/>
    <property type="match status" value="1"/>
</dbReference>
<dbReference type="STRING" id="1334022.SAMN04487907_1123"/>
<dbReference type="Proteomes" id="UP000199438">
    <property type="component" value="Unassembled WGS sequence"/>
</dbReference>
<accession>A0A1I1MV41</accession>
<evidence type="ECO:0000256" key="4">
    <source>
        <dbReference type="SAM" id="SignalP"/>
    </source>
</evidence>
<dbReference type="Gene3D" id="2.60.40.10">
    <property type="entry name" value="Immunoglobulins"/>
    <property type="match status" value="1"/>
</dbReference>
<dbReference type="GO" id="GO:0009044">
    <property type="term" value="F:xylan 1,4-beta-xylosidase activity"/>
    <property type="evidence" value="ECO:0007669"/>
    <property type="project" value="InterPro"/>
</dbReference>
<dbReference type="Gene3D" id="3.40.50.1700">
    <property type="entry name" value="Glycoside hydrolase family 3 C-terminal domain"/>
    <property type="match status" value="1"/>
</dbReference>
<name>A0A1I1MV41_9FLAO</name>
<keyword evidence="3" id="KW-0378">Hydrolase</keyword>
<evidence type="ECO:0000313" key="7">
    <source>
        <dbReference type="Proteomes" id="UP000199438"/>
    </source>
</evidence>
<sequence>MKKHSWLFALILMAFFSLKIHAQESKIDRSKYDFYNADLSMDKRIDDLIGRLTLEEKALQMLHASPAIDRLGIPAYNWWNEALHGLGRSGVATVFPQAIGMGATFDEELILKVATAVSDEARANFNNAVKHGYHRQYSGLTFWTPNVNIFRDPRWGRGQETYGEDPFLTSRLGEAFVKGLQGDNEKYLKTAAAAKHYAVHSGPEKLRHEFNADVSEKDLWETYLPAFKTLVDANVETIMCAYNSTNGEPCCANNRLVNEILREEWGFDGHVVSDCWALQDFVNGHDVVESPEAAAALALEVGVELNCGDTYNFLAKAVKDGLVSEELLDKRLHKLLETRFKLGLFDAEESNPYNKIGVEVMNSEEHRALARETARKSIVLLKNDGVLPLKNNLSKYFITGPNATNIEVLLGNYHGVNPEMVTVLEGIAKAIKPESQLQYRMGTRLNIPNENPQDWASPNAGNSDATFVVMGISGLLEGEEGESIASPTFGDRLDYNLPENQIEYLRKVSEAAEDRPVVAIVTGGSPMNLAEVHKLADAVLMVWYPGEEGGNAIADIIFGKNSPSGRLPITFPMNIEDLPAYEDYTMEGRTYKYMDVAPMYPFGYGLSYTNFEYSEIQLSKQKVKKNESLEAHISVKNTGDFDSDEVVQVYLKDVKASSRVPNFELVAFQNIQLKKGESKELTFTITPEMLSFIDEDGKETIEKGDFEIYIGGSSPLKRNEELGKKALKKVQFQLK</sequence>
<feature type="chain" id="PRO_5011446790" evidence="4">
    <location>
        <begin position="23"/>
        <end position="735"/>
    </location>
</feature>
<dbReference type="SUPFAM" id="SSF52279">
    <property type="entry name" value="Beta-D-glucan exohydrolase, C-terminal domain"/>
    <property type="match status" value="1"/>
</dbReference>
<dbReference type="GO" id="GO:0045493">
    <property type="term" value="P:xylan catabolic process"/>
    <property type="evidence" value="ECO:0007669"/>
    <property type="project" value="InterPro"/>
</dbReference>